<evidence type="ECO:0000256" key="3">
    <source>
        <dbReference type="ARBA" id="ARBA00022695"/>
    </source>
</evidence>
<dbReference type="PROSITE" id="PS00301">
    <property type="entry name" value="G_TR_1"/>
    <property type="match status" value="1"/>
</dbReference>
<keyword evidence="2" id="KW-0808">Transferase</keyword>
<dbReference type="PANTHER" id="PTHR23115">
    <property type="entry name" value="TRANSLATION FACTOR"/>
    <property type="match status" value="1"/>
</dbReference>
<dbReference type="InterPro" id="IPR054696">
    <property type="entry name" value="GTP-eEF1A_C"/>
</dbReference>
<dbReference type="Gene3D" id="3.40.50.300">
    <property type="entry name" value="P-loop containing nucleotide triphosphate hydrolases"/>
    <property type="match status" value="2"/>
</dbReference>
<feature type="domain" description="Tr-type G" evidence="7">
    <location>
        <begin position="5"/>
        <end position="218"/>
    </location>
</feature>
<dbReference type="Pfam" id="PF22594">
    <property type="entry name" value="GTP-eEF1A_C"/>
    <property type="match status" value="1"/>
</dbReference>
<dbReference type="InterPro" id="IPR009000">
    <property type="entry name" value="Transl_B-barrel_sf"/>
</dbReference>
<dbReference type="InterPro" id="IPR031157">
    <property type="entry name" value="G_TR_CS"/>
</dbReference>
<name>A0ABQ1EFB6_9CLOT</name>
<keyword evidence="8" id="KW-0418">Kinase</keyword>
<dbReference type="InterPro" id="IPR044139">
    <property type="entry name" value="CysN_NoDQ_III"/>
</dbReference>
<dbReference type="Gene3D" id="2.40.30.10">
    <property type="entry name" value="Translation factors"/>
    <property type="match status" value="2"/>
</dbReference>
<dbReference type="GO" id="GO:0016301">
    <property type="term" value="F:kinase activity"/>
    <property type="evidence" value="ECO:0007669"/>
    <property type="project" value="UniProtKB-KW"/>
</dbReference>
<comment type="caution">
    <text evidence="8">The sequence shown here is derived from an EMBL/GenBank/DDBJ whole genome shotgun (WGS) entry which is preliminary data.</text>
</comment>
<dbReference type="Pfam" id="PF00009">
    <property type="entry name" value="GTP_EFTU"/>
    <property type="match status" value="1"/>
</dbReference>
<keyword evidence="3" id="KW-0548">Nucleotidyltransferase</keyword>
<dbReference type="Pfam" id="PF01583">
    <property type="entry name" value="APS_kinase"/>
    <property type="match status" value="1"/>
</dbReference>
<keyword evidence="4" id="KW-0547">Nucleotide-binding</keyword>
<evidence type="ECO:0000313" key="9">
    <source>
        <dbReference type="Proteomes" id="UP000663802"/>
    </source>
</evidence>
<evidence type="ECO:0000256" key="5">
    <source>
        <dbReference type="ARBA" id="ARBA00022840"/>
    </source>
</evidence>
<dbReference type="InterPro" id="IPR041757">
    <property type="entry name" value="CysN_GTP-bd"/>
</dbReference>
<evidence type="ECO:0000256" key="2">
    <source>
        <dbReference type="ARBA" id="ARBA00022679"/>
    </source>
</evidence>
<keyword evidence="9" id="KW-1185">Reference proteome</keyword>
<evidence type="ECO:0000259" key="7">
    <source>
        <dbReference type="PROSITE" id="PS51722"/>
    </source>
</evidence>
<dbReference type="InterPro" id="IPR000795">
    <property type="entry name" value="T_Tr_GTP-bd_dom"/>
</dbReference>
<dbReference type="PROSITE" id="PS51722">
    <property type="entry name" value="G_TR_2"/>
    <property type="match status" value="1"/>
</dbReference>
<dbReference type="Proteomes" id="UP000663802">
    <property type="component" value="Unassembled WGS sequence"/>
</dbReference>
<dbReference type="SUPFAM" id="SSF50465">
    <property type="entry name" value="EF-Tu/eEF-1alpha/eIF2-gamma C-terminal domain"/>
    <property type="match status" value="1"/>
</dbReference>
<accession>A0ABQ1EFB6</accession>
<dbReference type="InterPro" id="IPR005225">
    <property type="entry name" value="Small_GTP-bd"/>
</dbReference>
<dbReference type="InterPro" id="IPR011779">
    <property type="entry name" value="SO4_adenylTrfase_lsu"/>
</dbReference>
<keyword evidence="5" id="KW-0067">ATP-binding</keyword>
<dbReference type="InterPro" id="IPR027417">
    <property type="entry name" value="P-loop_NTPase"/>
</dbReference>
<dbReference type="CDD" id="cd04166">
    <property type="entry name" value="CysN_ATPS"/>
    <property type="match status" value="1"/>
</dbReference>
<organism evidence="8 9">
    <name type="scientific">Clostridium zeae</name>
    <dbReference type="NCBI Taxonomy" id="2759022"/>
    <lineage>
        <taxon>Bacteria</taxon>
        <taxon>Bacillati</taxon>
        <taxon>Bacillota</taxon>
        <taxon>Clostridia</taxon>
        <taxon>Eubacteriales</taxon>
        <taxon>Clostridiaceae</taxon>
        <taxon>Clostridium</taxon>
    </lineage>
</organism>
<dbReference type="SUPFAM" id="SSF50447">
    <property type="entry name" value="Translation proteins"/>
    <property type="match status" value="1"/>
</dbReference>
<dbReference type="InterPro" id="IPR050100">
    <property type="entry name" value="TRAFAC_GTPase_members"/>
</dbReference>
<dbReference type="EMBL" id="BMBA01000005">
    <property type="protein sequence ID" value="GFZ33499.1"/>
    <property type="molecule type" value="Genomic_DNA"/>
</dbReference>
<evidence type="ECO:0000313" key="8">
    <source>
        <dbReference type="EMBL" id="GFZ33499.1"/>
    </source>
</evidence>
<gene>
    <name evidence="8" type="ORF">CSC2_40250</name>
</gene>
<dbReference type="InterPro" id="IPR009001">
    <property type="entry name" value="Transl_elong_EF1A/Init_IF2_C"/>
</dbReference>
<dbReference type="EC" id="2.7.7.4" evidence="1"/>
<dbReference type="CDD" id="cd04095">
    <property type="entry name" value="CysN_NoDQ_III"/>
    <property type="match status" value="1"/>
</dbReference>
<protein>
    <recommendedName>
        <fullName evidence="1">sulfate adenylyltransferase</fullName>
        <ecNumber evidence="1">2.7.7.4</ecNumber>
    </recommendedName>
</protein>
<dbReference type="PRINTS" id="PR00315">
    <property type="entry name" value="ELONGATNFCT"/>
</dbReference>
<evidence type="ECO:0000256" key="6">
    <source>
        <dbReference type="ARBA" id="ARBA00023134"/>
    </source>
</evidence>
<reference evidence="8 9" key="1">
    <citation type="journal article" date="2021" name="Int. J. Syst. Evol. Microbiol.">
        <title>Clostridium zeae sp. nov., isolated from corn silage.</title>
        <authorList>
            <person name="Kobayashi H."/>
            <person name="Tanizawa Y."/>
            <person name="Yagura M."/>
            <person name="Sakamoto M."/>
            <person name="Ohkuma M."/>
            <person name="Tohno M."/>
        </authorList>
    </citation>
    <scope>NUCLEOTIDE SEQUENCE [LARGE SCALE GENOMIC DNA]</scope>
    <source>
        <strain evidence="8 9">CSC2</strain>
    </source>
</reference>
<keyword evidence="6" id="KW-0342">GTP-binding</keyword>
<dbReference type="NCBIfam" id="TIGR00231">
    <property type="entry name" value="small_GTP"/>
    <property type="match status" value="1"/>
</dbReference>
<dbReference type="SUPFAM" id="SSF52540">
    <property type="entry name" value="P-loop containing nucleoside triphosphate hydrolases"/>
    <property type="match status" value="1"/>
</dbReference>
<sequence length="599" mass="67435">MSFVREDMNIVIVGHVDHGKSTIIGRLLADTNSLPEGKLEQVKERCRRNSKPFEYAFLLDALKDEQEQGITIDAARCFFKTDKRDYIIIDAPGHIEFLKNMVTGASRAEVALLVIDANEGIQENSRRHGYLLSMLGIKNVVVLINKMDLVDYSEEVFNNIVKEYTEFLNKIDVEPRYYIPVSGFFGENIVSASEKTPWYNGQSVLDILDGFEKEKLPDDKPFRMPVQAVYKFTGDGDNRRIVAGTIETGRIKVGDEVVFYPSGKKNKVNSIELFNAEAPASAGSGSAIGFTFTEQIYVKRGEMVTLASEPKPNVGNRIKVNLFWLGRQSMVKGKDYLLKVGTAKVPVRIEEITKVIDASNLENEVKDSIDRHDVAECILRAQKPIAYDLSHEIAQTSRFVIVDNYEIAGGGIILKDLEDDSAWLRDKVIVRNTKWENSSISKEERAEKYGQKQALICITGQKDVGKKAIAKELERKLFNDGRIVYFLGISNVLYGVDADIKHTENDNNEEHLRRLSEVSNILVDSGAIPIVTAVELGRDDIEIIETAVDSDKIIKVWVGEEVTTDIEYNLHIKDYDTVDVAVIKIKTLLQDRGIIFKPF</sequence>
<evidence type="ECO:0000256" key="1">
    <source>
        <dbReference type="ARBA" id="ARBA00012391"/>
    </source>
</evidence>
<proteinExistence type="predicted"/>
<dbReference type="NCBIfam" id="TIGR02034">
    <property type="entry name" value="CysN"/>
    <property type="match status" value="1"/>
</dbReference>
<dbReference type="RefSeq" id="WP_206871772.1">
    <property type="nucleotide sequence ID" value="NZ_BMBA01000005.1"/>
</dbReference>
<evidence type="ECO:0000256" key="4">
    <source>
        <dbReference type="ARBA" id="ARBA00022741"/>
    </source>
</evidence>
<dbReference type="InterPro" id="IPR059117">
    <property type="entry name" value="APS_kinase_dom"/>
</dbReference>